<feature type="region of interest" description="Disordered" evidence="1">
    <location>
        <begin position="58"/>
        <end position="93"/>
    </location>
</feature>
<organism evidence="2 3">
    <name type="scientific">Nocardioides acrostichi</name>
    <dbReference type="NCBI Taxonomy" id="2784339"/>
    <lineage>
        <taxon>Bacteria</taxon>
        <taxon>Bacillati</taxon>
        <taxon>Actinomycetota</taxon>
        <taxon>Actinomycetes</taxon>
        <taxon>Propionibacteriales</taxon>
        <taxon>Nocardioidaceae</taxon>
        <taxon>Nocardioides</taxon>
    </lineage>
</organism>
<dbReference type="PANTHER" id="PTHR37489:SF1">
    <property type="entry name" value="DUF3500 DOMAIN-CONTAINING PROTEIN"/>
    <property type="match status" value="1"/>
</dbReference>
<keyword evidence="3" id="KW-1185">Reference proteome</keyword>
<dbReference type="PANTHER" id="PTHR37489">
    <property type="entry name" value="DUF3500 DOMAIN-CONTAINING PROTEIN"/>
    <property type="match status" value="1"/>
</dbReference>
<proteinExistence type="predicted"/>
<evidence type="ECO:0000256" key="1">
    <source>
        <dbReference type="SAM" id="MobiDB-lite"/>
    </source>
</evidence>
<feature type="compositionally biased region" description="Gly residues" evidence="1">
    <location>
        <begin position="79"/>
        <end position="89"/>
    </location>
</feature>
<dbReference type="EMBL" id="JADIVZ010000011">
    <property type="protein sequence ID" value="MBF4163335.1"/>
    <property type="molecule type" value="Genomic_DNA"/>
</dbReference>
<feature type="region of interest" description="Disordered" evidence="1">
    <location>
        <begin position="1"/>
        <end position="27"/>
    </location>
</feature>
<dbReference type="InterPro" id="IPR021889">
    <property type="entry name" value="DUF3500"/>
</dbReference>
<dbReference type="Pfam" id="PF12006">
    <property type="entry name" value="DUF3500"/>
    <property type="match status" value="1"/>
</dbReference>
<dbReference type="InterPro" id="IPR006311">
    <property type="entry name" value="TAT_signal"/>
</dbReference>
<feature type="compositionally biased region" description="Low complexity" evidence="1">
    <location>
        <begin position="58"/>
        <end position="69"/>
    </location>
</feature>
<sequence length="452" mass="48524">MSIPTPSSDDTPARDHSGHRIHAPHSALQMQRRTFMTRLFAATGVVAFGSMLAACDDSSSSSSASASSEGPGGTPPSGGPGGGGPGGMSEGITEEFKGLTTDGTVIEDLYAIQRTGVSTDGVVDAANAWLAGLTTAQRKEVTFDIDPDDYTEDEFRLWSNVDGYQRQGISLADMTDDQKSLAMGILEAGLSAKGLENADTIIKLNQYAGELIGNTDQFNEGLYWFTIMGTPSTTDPWGWQIDGHHLVINYFVLGDQVVMTPTFMGSEPVKANFDIDSDYEGLSLFDDEFAAAIDMVTSLSEDQQSVAIVSSDKTGDDIKAVAFADNAEVAYQGIVASKLDDDQLEKLWTLTGLFVNNVDDGHAKVTMAQVKEQADQTYFCWIGGTDADSVFYFRIQSPVIYIEFDCETPGPVGQGYGADQTVSRQHVHAITRTPNGNDYGKALLALHLALDH</sequence>
<evidence type="ECO:0000313" key="2">
    <source>
        <dbReference type="EMBL" id="MBF4163335.1"/>
    </source>
</evidence>
<reference evidence="2" key="1">
    <citation type="submission" date="2020-11" db="EMBL/GenBank/DDBJ databases">
        <title>Nocardioides sp. CBS4Y-1, whole genome shotgun sequence.</title>
        <authorList>
            <person name="Tuo L."/>
        </authorList>
    </citation>
    <scope>NUCLEOTIDE SEQUENCE</scope>
    <source>
        <strain evidence="2">CBS4Y-1</strain>
    </source>
</reference>
<dbReference type="RefSeq" id="WP_194504602.1">
    <property type="nucleotide sequence ID" value="NZ_JADIVZ010000011.1"/>
</dbReference>
<protein>
    <submittedName>
        <fullName evidence="2">DUF3500 domain-containing protein</fullName>
    </submittedName>
</protein>
<name>A0A930V424_9ACTN</name>
<dbReference type="PROSITE" id="PS51318">
    <property type="entry name" value="TAT"/>
    <property type="match status" value="1"/>
</dbReference>
<dbReference type="Proteomes" id="UP000656804">
    <property type="component" value="Unassembled WGS sequence"/>
</dbReference>
<comment type="caution">
    <text evidence="2">The sequence shown here is derived from an EMBL/GenBank/DDBJ whole genome shotgun (WGS) entry which is preliminary data.</text>
</comment>
<accession>A0A930V424</accession>
<feature type="compositionally biased region" description="Polar residues" evidence="1">
    <location>
        <begin position="1"/>
        <end position="10"/>
    </location>
</feature>
<dbReference type="AlphaFoldDB" id="A0A930V424"/>
<evidence type="ECO:0000313" key="3">
    <source>
        <dbReference type="Proteomes" id="UP000656804"/>
    </source>
</evidence>
<gene>
    <name evidence="2" type="ORF">ISG29_16715</name>
</gene>